<feature type="transmembrane region" description="Helical" evidence="5">
    <location>
        <begin position="386"/>
        <end position="406"/>
    </location>
</feature>
<accession>A0A2H0LSA6</accession>
<dbReference type="InterPro" id="IPR051533">
    <property type="entry name" value="WaaL-like"/>
</dbReference>
<dbReference type="InterPro" id="IPR007016">
    <property type="entry name" value="O-antigen_ligase-rel_domated"/>
</dbReference>
<keyword evidence="4 5" id="KW-0472">Membrane</keyword>
<feature type="transmembrane region" description="Helical" evidence="5">
    <location>
        <begin position="20"/>
        <end position="53"/>
    </location>
</feature>
<keyword evidence="2 5" id="KW-0812">Transmembrane</keyword>
<dbReference type="EMBL" id="PCVY01000016">
    <property type="protein sequence ID" value="PIQ87309.1"/>
    <property type="molecule type" value="Genomic_DNA"/>
</dbReference>
<feature type="transmembrane region" description="Helical" evidence="5">
    <location>
        <begin position="65"/>
        <end position="83"/>
    </location>
</feature>
<feature type="transmembrane region" description="Helical" evidence="5">
    <location>
        <begin position="124"/>
        <end position="142"/>
    </location>
</feature>
<comment type="subcellular location">
    <subcellularLocation>
        <location evidence="1">Membrane</location>
        <topology evidence="1">Multi-pass membrane protein</topology>
    </subcellularLocation>
</comment>
<evidence type="ECO:0000256" key="5">
    <source>
        <dbReference type="SAM" id="Phobius"/>
    </source>
</evidence>
<dbReference type="GO" id="GO:0016020">
    <property type="term" value="C:membrane"/>
    <property type="evidence" value="ECO:0007669"/>
    <property type="project" value="UniProtKB-SubCell"/>
</dbReference>
<sequence length="411" mass="46511">MPKKCQTRVKLMTSFQLRTIAELFLLTAVIAYVFSSALLLVGVYAVIVCVLLARAQEGKPIIPETPLNIPLMLIIGSLLISIAANGNWHEGVKGLHKWLRAILFFWASYDLLQTSHMQRKVGTALTIGFFIATADGLLQYFIGKDIIRGYEIGYVNSLIRVTSSFGYFGLFAIFLLVSMPLVMNRVAQIQQPMVQRILTGLAMVLGLVCLYLTRTRGAWLAAVGMLIIYFLLQRKRWMMILLVLGLITAPFVLPADLVFHSKKSTGIDKTIGHRLVLWRQAINVIKAKPIAGCGLNTYVQNIEKYNPSQDSYEVKNYYAHNGYLQHTAETGLVGILAFLFLIFRFYARVIPELIRRKPDFHDTNLMVFLSITGYLFYMFFDTIFHNLAPFVILWLLLSWGLLTVPAKIRSS</sequence>
<gene>
    <name evidence="7" type="ORF">COV74_01945</name>
</gene>
<evidence type="ECO:0000256" key="2">
    <source>
        <dbReference type="ARBA" id="ARBA00022692"/>
    </source>
</evidence>
<evidence type="ECO:0000256" key="3">
    <source>
        <dbReference type="ARBA" id="ARBA00022989"/>
    </source>
</evidence>
<comment type="caution">
    <text evidence="7">The sequence shown here is derived from an EMBL/GenBank/DDBJ whole genome shotgun (WGS) entry which is preliminary data.</text>
</comment>
<dbReference type="Pfam" id="PF04932">
    <property type="entry name" value="Wzy_C"/>
    <property type="match status" value="1"/>
</dbReference>
<evidence type="ECO:0000313" key="7">
    <source>
        <dbReference type="EMBL" id="PIQ87309.1"/>
    </source>
</evidence>
<proteinExistence type="predicted"/>
<dbReference type="Proteomes" id="UP000230859">
    <property type="component" value="Unassembled WGS sequence"/>
</dbReference>
<dbReference type="AlphaFoldDB" id="A0A2H0LSA6"/>
<evidence type="ECO:0000313" key="8">
    <source>
        <dbReference type="Proteomes" id="UP000230859"/>
    </source>
</evidence>
<evidence type="ECO:0000256" key="1">
    <source>
        <dbReference type="ARBA" id="ARBA00004141"/>
    </source>
</evidence>
<evidence type="ECO:0000256" key="4">
    <source>
        <dbReference type="ARBA" id="ARBA00023136"/>
    </source>
</evidence>
<reference evidence="7 8" key="1">
    <citation type="submission" date="2017-09" db="EMBL/GenBank/DDBJ databases">
        <title>Depth-based differentiation of microbial function through sediment-hosted aquifers and enrichment of novel symbionts in the deep terrestrial subsurface.</title>
        <authorList>
            <person name="Probst A.J."/>
            <person name="Ladd B."/>
            <person name="Jarett J.K."/>
            <person name="Geller-Mcgrath D.E."/>
            <person name="Sieber C.M."/>
            <person name="Emerson J.B."/>
            <person name="Anantharaman K."/>
            <person name="Thomas B.C."/>
            <person name="Malmstrom R."/>
            <person name="Stieglmeier M."/>
            <person name="Klingl A."/>
            <person name="Woyke T."/>
            <person name="Ryan C.M."/>
            <person name="Banfield J.F."/>
        </authorList>
    </citation>
    <scope>NUCLEOTIDE SEQUENCE [LARGE SCALE GENOMIC DNA]</scope>
    <source>
        <strain evidence="7">CG11_big_fil_rev_8_21_14_0_20_45_26</strain>
    </source>
</reference>
<dbReference type="PANTHER" id="PTHR37422:SF13">
    <property type="entry name" value="LIPOPOLYSACCHARIDE BIOSYNTHESIS PROTEIN PA4999-RELATED"/>
    <property type="match status" value="1"/>
</dbReference>
<feature type="transmembrane region" description="Helical" evidence="5">
    <location>
        <begin position="162"/>
        <end position="182"/>
    </location>
</feature>
<name>A0A2H0LSA6_9BACT</name>
<feature type="transmembrane region" description="Helical" evidence="5">
    <location>
        <begin position="363"/>
        <end position="380"/>
    </location>
</feature>
<feature type="transmembrane region" description="Helical" evidence="5">
    <location>
        <begin position="239"/>
        <end position="259"/>
    </location>
</feature>
<organism evidence="7 8">
    <name type="scientific">Candidatus Abzuiibacterium crystallinum</name>
    <dbReference type="NCBI Taxonomy" id="1974748"/>
    <lineage>
        <taxon>Bacteria</taxon>
        <taxon>Pseudomonadati</taxon>
        <taxon>Candidatus Omnitrophota</taxon>
        <taxon>Candidatus Abzuiibacterium</taxon>
    </lineage>
</organism>
<feature type="transmembrane region" description="Helical" evidence="5">
    <location>
        <begin position="331"/>
        <end position="351"/>
    </location>
</feature>
<protein>
    <recommendedName>
        <fullName evidence="6">O-antigen ligase-related domain-containing protein</fullName>
    </recommendedName>
</protein>
<feature type="transmembrane region" description="Helical" evidence="5">
    <location>
        <begin position="217"/>
        <end position="232"/>
    </location>
</feature>
<keyword evidence="3 5" id="KW-1133">Transmembrane helix</keyword>
<dbReference type="PANTHER" id="PTHR37422">
    <property type="entry name" value="TEICHURONIC ACID BIOSYNTHESIS PROTEIN TUAE"/>
    <property type="match status" value="1"/>
</dbReference>
<feature type="transmembrane region" description="Helical" evidence="5">
    <location>
        <begin position="194"/>
        <end position="211"/>
    </location>
</feature>
<feature type="domain" description="O-antigen ligase-related" evidence="6">
    <location>
        <begin position="201"/>
        <end position="339"/>
    </location>
</feature>
<evidence type="ECO:0000259" key="6">
    <source>
        <dbReference type="Pfam" id="PF04932"/>
    </source>
</evidence>